<evidence type="ECO:0000313" key="2">
    <source>
        <dbReference type="Proteomes" id="UP000075430"/>
    </source>
</evidence>
<dbReference type="STRING" id="1793963.AXI58_09925"/>
<name>A0A150FAG3_9BACI</name>
<dbReference type="OrthoDB" id="2882981at2"/>
<dbReference type="AlphaFoldDB" id="A0A150FAG3"/>
<dbReference type="Proteomes" id="UP000075430">
    <property type="component" value="Unassembled WGS sequence"/>
</dbReference>
<dbReference type="RefSeq" id="WP_061520644.1">
    <property type="nucleotide sequence ID" value="NZ_JAJJBV010000006.1"/>
</dbReference>
<organism evidence="1 2">
    <name type="scientific">Bacillus nakamurai</name>
    <dbReference type="NCBI Taxonomy" id="1793963"/>
    <lineage>
        <taxon>Bacteria</taxon>
        <taxon>Bacillati</taxon>
        <taxon>Bacillota</taxon>
        <taxon>Bacilli</taxon>
        <taxon>Bacillales</taxon>
        <taxon>Bacillaceae</taxon>
        <taxon>Bacillus</taxon>
    </lineage>
</organism>
<dbReference type="EMBL" id="LSBA01000005">
    <property type="protein sequence ID" value="KXZ22299.1"/>
    <property type="molecule type" value="Genomic_DNA"/>
</dbReference>
<reference evidence="2" key="1">
    <citation type="submission" date="2016-02" db="EMBL/GenBank/DDBJ databases">
        <authorList>
            <person name="Dunlap C."/>
        </authorList>
    </citation>
    <scope>NUCLEOTIDE SEQUENCE [LARGE SCALE GENOMIC DNA]</scope>
    <source>
        <strain evidence="2">NRRL B-41092</strain>
    </source>
</reference>
<evidence type="ECO:0000313" key="1">
    <source>
        <dbReference type="EMBL" id="KXZ22299.1"/>
    </source>
</evidence>
<proteinExistence type="predicted"/>
<protein>
    <submittedName>
        <fullName evidence="1">Uncharacterized protein</fullName>
    </submittedName>
</protein>
<gene>
    <name evidence="1" type="ORF">AXI58_09925</name>
</gene>
<accession>A0A150FAG3</accession>
<keyword evidence="2" id="KW-1185">Reference proteome</keyword>
<comment type="caution">
    <text evidence="1">The sequence shown here is derived from an EMBL/GenBank/DDBJ whole genome shotgun (WGS) entry which is preliminary data.</text>
</comment>
<sequence length="208" mass="22792">MIWAIILILVVGAFIIIGVSASDKQKEMDKKRANEIETVGNFPSNYKSIINPDKNAKLTLIDPEDKFVIHSFNQDGTLGERVVPFSKIIQAEVTIDDNTVTKVSKGSQITGAVVGGLAAGSIGALVGGLSSNKTETKYFKKIDLKLKLDDFSSPIYRFDFLPSKDEFGLENVKGFKQDDPKVKDALSNAEIWQGIMEIAIRKANKVAQ</sequence>